<accession>A0A843X0J0</accession>
<evidence type="ECO:0000313" key="1">
    <source>
        <dbReference type="EMBL" id="MQM08580.1"/>
    </source>
</evidence>
<proteinExistence type="predicted"/>
<reference evidence="1" key="1">
    <citation type="submission" date="2017-07" db="EMBL/GenBank/DDBJ databases">
        <title>Taro Niue Genome Assembly and Annotation.</title>
        <authorList>
            <person name="Atibalentja N."/>
            <person name="Keating K."/>
            <person name="Fields C.J."/>
        </authorList>
    </citation>
    <scope>NUCLEOTIDE SEQUENCE</scope>
    <source>
        <strain evidence="1">Niue_2</strain>
        <tissue evidence="1">Leaf</tissue>
    </source>
</reference>
<gene>
    <name evidence="1" type="ORF">Taro_041442</name>
</gene>
<keyword evidence="2" id="KW-1185">Reference proteome</keyword>
<dbReference type="AlphaFoldDB" id="A0A843X0J0"/>
<name>A0A843X0J0_COLES</name>
<dbReference type="Proteomes" id="UP000652761">
    <property type="component" value="Unassembled WGS sequence"/>
</dbReference>
<dbReference type="EMBL" id="NMUH01004154">
    <property type="protein sequence ID" value="MQM08580.1"/>
    <property type="molecule type" value="Genomic_DNA"/>
</dbReference>
<sequence length="124" mass="14014">MHLLLSSHITNHPKRIIIHLRLFLKYSIRLLSRQSGMPPTERDKAGITLFTSHGQSTDPKAGNLPTFVKNVNNEAGTMFPPLHVTSSQWKLVELNSKKPNRLRIPTAKPLVEQSFHQLCSARVT</sequence>
<evidence type="ECO:0000313" key="2">
    <source>
        <dbReference type="Proteomes" id="UP000652761"/>
    </source>
</evidence>
<comment type="caution">
    <text evidence="1">The sequence shown here is derived from an EMBL/GenBank/DDBJ whole genome shotgun (WGS) entry which is preliminary data.</text>
</comment>
<protein>
    <submittedName>
        <fullName evidence="1">Uncharacterized protein</fullName>
    </submittedName>
</protein>
<organism evidence="1 2">
    <name type="scientific">Colocasia esculenta</name>
    <name type="common">Wild taro</name>
    <name type="synonym">Arum esculentum</name>
    <dbReference type="NCBI Taxonomy" id="4460"/>
    <lineage>
        <taxon>Eukaryota</taxon>
        <taxon>Viridiplantae</taxon>
        <taxon>Streptophyta</taxon>
        <taxon>Embryophyta</taxon>
        <taxon>Tracheophyta</taxon>
        <taxon>Spermatophyta</taxon>
        <taxon>Magnoliopsida</taxon>
        <taxon>Liliopsida</taxon>
        <taxon>Araceae</taxon>
        <taxon>Aroideae</taxon>
        <taxon>Colocasieae</taxon>
        <taxon>Colocasia</taxon>
    </lineage>
</organism>